<evidence type="ECO:0000313" key="2">
    <source>
        <dbReference type="EMBL" id="KAK1137894.1"/>
    </source>
</evidence>
<gene>
    <name evidence="2" type="ORF">K0M31_002388</name>
</gene>
<protein>
    <submittedName>
        <fullName evidence="2">Uncharacterized protein</fullName>
    </submittedName>
</protein>
<proteinExistence type="predicted"/>
<dbReference type="EMBL" id="JAHYIQ010000001">
    <property type="protein sequence ID" value="KAK1137894.1"/>
    <property type="molecule type" value="Genomic_DNA"/>
</dbReference>
<sequence>MCLNFKVSKILVLAPVATRRMQECEEQIRVWEETRSTDTERNKSPIGEPQSQPRRSNSAKTRVNTDSQREKIKLFYPPRRYYRADAVKQVASIIIFPNEEITRTAGQKTAALDPSFVYPRYLIKQPSQGSLSSLTPAG</sequence>
<evidence type="ECO:0000313" key="3">
    <source>
        <dbReference type="Proteomes" id="UP001177670"/>
    </source>
</evidence>
<organism evidence="2 3">
    <name type="scientific">Melipona bicolor</name>
    <dbReference type="NCBI Taxonomy" id="60889"/>
    <lineage>
        <taxon>Eukaryota</taxon>
        <taxon>Metazoa</taxon>
        <taxon>Ecdysozoa</taxon>
        <taxon>Arthropoda</taxon>
        <taxon>Hexapoda</taxon>
        <taxon>Insecta</taxon>
        <taxon>Pterygota</taxon>
        <taxon>Neoptera</taxon>
        <taxon>Endopterygota</taxon>
        <taxon>Hymenoptera</taxon>
        <taxon>Apocrita</taxon>
        <taxon>Aculeata</taxon>
        <taxon>Apoidea</taxon>
        <taxon>Anthophila</taxon>
        <taxon>Apidae</taxon>
        <taxon>Melipona</taxon>
    </lineage>
</organism>
<reference evidence="2" key="1">
    <citation type="submission" date="2021-10" db="EMBL/GenBank/DDBJ databases">
        <title>Melipona bicolor Genome sequencing and assembly.</title>
        <authorList>
            <person name="Araujo N.S."/>
            <person name="Arias M.C."/>
        </authorList>
    </citation>
    <scope>NUCLEOTIDE SEQUENCE</scope>
    <source>
        <strain evidence="2">USP_2M_L1-L4_2017</strain>
        <tissue evidence="2">Whole body</tissue>
    </source>
</reference>
<feature type="compositionally biased region" description="Basic and acidic residues" evidence="1">
    <location>
        <begin position="33"/>
        <end position="43"/>
    </location>
</feature>
<dbReference type="AlphaFoldDB" id="A0AA40GHM6"/>
<name>A0AA40GHM6_9HYME</name>
<accession>A0AA40GHM6</accession>
<dbReference type="Proteomes" id="UP001177670">
    <property type="component" value="Unassembled WGS sequence"/>
</dbReference>
<evidence type="ECO:0000256" key="1">
    <source>
        <dbReference type="SAM" id="MobiDB-lite"/>
    </source>
</evidence>
<feature type="region of interest" description="Disordered" evidence="1">
    <location>
        <begin position="33"/>
        <end position="68"/>
    </location>
</feature>
<keyword evidence="3" id="KW-1185">Reference proteome</keyword>
<comment type="caution">
    <text evidence="2">The sequence shown here is derived from an EMBL/GenBank/DDBJ whole genome shotgun (WGS) entry which is preliminary data.</text>
</comment>
<feature type="compositionally biased region" description="Polar residues" evidence="1">
    <location>
        <begin position="49"/>
        <end position="66"/>
    </location>
</feature>